<evidence type="ECO:0000313" key="3">
    <source>
        <dbReference type="Proteomes" id="UP000306102"/>
    </source>
</evidence>
<evidence type="ECO:0000313" key="2">
    <source>
        <dbReference type="EMBL" id="THG08073.1"/>
    </source>
</evidence>
<keyword evidence="1" id="KW-0732">Signal</keyword>
<dbReference type="PANTHER" id="PTHR35546:SF25">
    <property type="entry name" value="F-BOX DOMAIN-CONTAINING PROTEIN"/>
    <property type="match status" value="1"/>
</dbReference>
<accession>A0A4S4DXF0</accession>
<organism evidence="2 3">
    <name type="scientific">Camellia sinensis var. sinensis</name>
    <name type="common">China tea</name>
    <dbReference type="NCBI Taxonomy" id="542762"/>
    <lineage>
        <taxon>Eukaryota</taxon>
        <taxon>Viridiplantae</taxon>
        <taxon>Streptophyta</taxon>
        <taxon>Embryophyta</taxon>
        <taxon>Tracheophyta</taxon>
        <taxon>Spermatophyta</taxon>
        <taxon>Magnoliopsida</taxon>
        <taxon>eudicotyledons</taxon>
        <taxon>Gunneridae</taxon>
        <taxon>Pentapetalae</taxon>
        <taxon>asterids</taxon>
        <taxon>Ericales</taxon>
        <taxon>Theaceae</taxon>
        <taxon>Camellia</taxon>
    </lineage>
</organism>
<dbReference type="EMBL" id="SDRB02009605">
    <property type="protein sequence ID" value="THG08073.1"/>
    <property type="molecule type" value="Genomic_DNA"/>
</dbReference>
<comment type="caution">
    <text evidence="2">The sequence shown here is derived from an EMBL/GenBank/DDBJ whole genome shotgun (WGS) entry which is preliminary data.</text>
</comment>
<reference evidence="2 3" key="1">
    <citation type="journal article" date="2018" name="Proc. Natl. Acad. Sci. U.S.A.">
        <title>Draft genome sequence of Camellia sinensis var. sinensis provides insights into the evolution of the tea genome and tea quality.</title>
        <authorList>
            <person name="Wei C."/>
            <person name="Yang H."/>
            <person name="Wang S."/>
            <person name="Zhao J."/>
            <person name="Liu C."/>
            <person name="Gao L."/>
            <person name="Xia E."/>
            <person name="Lu Y."/>
            <person name="Tai Y."/>
            <person name="She G."/>
            <person name="Sun J."/>
            <person name="Cao H."/>
            <person name="Tong W."/>
            <person name="Gao Q."/>
            <person name="Li Y."/>
            <person name="Deng W."/>
            <person name="Jiang X."/>
            <person name="Wang W."/>
            <person name="Chen Q."/>
            <person name="Zhang S."/>
            <person name="Li H."/>
            <person name="Wu J."/>
            <person name="Wang P."/>
            <person name="Li P."/>
            <person name="Shi C."/>
            <person name="Zheng F."/>
            <person name="Jian J."/>
            <person name="Huang B."/>
            <person name="Shan D."/>
            <person name="Shi M."/>
            <person name="Fang C."/>
            <person name="Yue Y."/>
            <person name="Li F."/>
            <person name="Li D."/>
            <person name="Wei S."/>
            <person name="Han B."/>
            <person name="Jiang C."/>
            <person name="Yin Y."/>
            <person name="Xia T."/>
            <person name="Zhang Z."/>
            <person name="Bennetzen J.L."/>
            <person name="Zhao S."/>
            <person name="Wan X."/>
        </authorList>
    </citation>
    <scope>NUCLEOTIDE SEQUENCE [LARGE SCALE GENOMIC DNA]</scope>
    <source>
        <strain evidence="3">cv. Shuchazao</strain>
        <tissue evidence="2">Leaf</tissue>
    </source>
</reference>
<feature type="signal peptide" evidence="1">
    <location>
        <begin position="1"/>
        <end position="30"/>
    </location>
</feature>
<keyword evidence="3" id="KW-1185">Reference proteome</keyword>
<gene>
    <name evidence="2" type="ORF">TEA_007891</name>
</gene>
<evidence type="ECO:0000256" key="1">
    <source>
        <dbReference type="SAM" id="SignalP"/>
    </source>
</evidence>
<dbReference type="AlphaFoldDB" id="A0A4S4DXF0"/>
<name>A0A4S4DXF0_CAMSN</name>
<dbReference type="Proteomes" id="UP000306102">
    <property type="component" value="Unassembled WGS sequence"/>
</dbReference>
<dbReference type="PANTHER" id="PTHR35546">
    <property type="entry name" value="F-BOX PROTEIN INTERACTION DOMAIN PROTEIN-RELATED"/>
    <property type="match status" value="1"/>
</dbReference>
<feature type="chain" id="PRO_5020620118" description="F-box associated domain-containing protein" evidence="1">
    <location>
        <begin position="31"/>
        <end position="194"/>
    </location>
</feature>
<proteinExistence type="predicted"/>
<protein>
    <recommendedName>
        <fullName evidence="4">F-box associated domain-containing protein</fullName>
    </recommendedName>
</protein>
<evidence type="ECO:0008006" key="4">
    <source>
        <dbReference type="Google" id="ProtNLM"/>
    </source>
</evidence>
<sequence length="194" mass="21721">MTQQKNLWKFRADLFPFTLLHFCLSSSVWGKMTNSKGTLVIGYNSSECTPATEFIGSNVDILTEILTRVPAKFVIRFKIEDSCKGLLLCLNGPTCFIVCNLTTQKYTVLPYHSGTKASSVPFHNKFGVFLSSMFGGYLAFDPSKSPHYKVVLLSYIRNSDGCFDLIDIYSLESTSWTHMRAAAPPGYPFAKYCT</sequence>
<dbReference type="InterPro" id="IPR055290">
    <property type="entry name" value="At3g26010-like"/>
</dbReference>